<keyword evidence="1" id="KW-0812">Transmembrane</keyword>
<dbReference type="Proteomes" id="UP000604737">
    <property type="component" value="Unassembled WGS sequence"/>
</dbReference>
<gene>
    <name evidence="2" type="ORF">GCM10007350_33250</name>
</gene>
<proteinExistence type="predicted"/>
<dbReference type="EMBL" id="BMYO01000010">
    <property type="protein sequence ID" value="GHD68307.1"/>
    <property type="molecule type" value="Genomic_DNA"/>
</dbReference>
<keyword evidence="1" id="KW-0472">Membrane</keyword>
<reference evidence="3" key="1">
    <citation type="journal article" date="2019" name="Int. J. Syst. Evol. Microbiol.">
        <title>The Global Catalogue of Microorganisms (GCM) 10K type strain sequencing project: providing services to taxonomists for standard genome sequencing and annotation.</title>
        <authorList>
            <consortium name="The Broad Institute Genomics Platform"/>
            <consortium name="The Broad Institute Genome Sequencing Center for Infectious Disease"/>
            <person name="Wu L."/>
            <person name="Ma J."/>
        </authorList>
    </citation>
    <scope>NUCLEOTIDE SEQUENCE [LARGE SCALE GENOMIC DNA]</scope>
    <source>
        <strain evidence="3">KCTC 23701</strain>
    </source>
</reference>
<dbReference type="InterPro" id="IPR007498">
    <property type="entry name" value="PqiA-like"/>
</dbReference>
<name>A0ABQ3H395_9NEIS</name>
<feature type="transmembrane region" description="Helical" evidence="1">
    <location>
        <begin position="100"/>
        <end position="133"/>
    </location>
</feature>
<feature type="transmembrane region" description="Helical" evidence="1">
    <location>
        <begin position="60"/>
        <end position="80"/>
    </location>
</feature>
<sequence length="214" mass="23214">MPSASDSASAPAGASFELIACHECDQLQQLRYPPASRIVRCCRCGGVVYRYHPDALNRTLALTVAALLLFIVANAFPIVAIDMQGNVLSTSMLGAIEHLWSTHVPVVAIMVALTTLVVPTLTMLLLVYVLAPLQLGYRPPGAPALLRLLHLSRPWGMIEVYLLGILVSIVKLMAYASVIPGASLWALILLIPLMAAMMGTLHPDQIWRRLEQLA</sequence>
<evidence type="ECO:0000256" key="1">
    <source>
        <dbReference type="SAM" id="Phobius"/>
    </source>
</evidence>
<protein>
    <submittedName>
        <fullName evidence="2">Paraquat-inducible protein</fullName>
    </submittedName>
</protein>
<dbReference type="RefSeq" id="WP_189462047.1">
    <property type="nucleotide sequence ID" value="NZ_BMYO01000010.1"/>
</dbReference>
<comment type="caution">
    <text evidence="2">The sequence shown here is derived from an EMBL/GenBank/DDBJ whole genome shotgun (WGS) entry which is preliminary data.</text>
</comment>
<organism evidence="2 3">
    <name type="scientific">Jeongeupia chitinilytica</name>
    <dbReference type="NCBI Taxonomy" id="1041641"/>
    <lineage>
        <taxon>Bacteria</taxon>
        <taxon>Pseudomonadati</taxon>
        <taxon>Pseudomonadota</taxon>
        <taxon>Betaproteobacteria</taxon>
        <taxon>Neisseriales</taxon>
        <taxon>Chitinibacteraceae</taxon>
        <taxon>Jeongeupia</taxon>
    </lineage>
</organism>
<accession>A0ABQ3H395</accession>
<keyword evidence="1" id="KW-1133">Transmembrane helix</keyword>
<evidence type="ECO:0000313" key="3">
    <source>
        <dbReference type="Proteomes" id="UP000604737"/>
    </source>
</evidence>
<dbReference type="Pfam" id="PF04403">
    <property type="entry name" value="PqiA"/>
    <property type="match status" value="1"/>
</dbReference>
<keyword evidence="3" id="KW-1185">Reference proteome</keyword>
<feature type="transmembrane region" description="Helical" evidence="1">
    <location>
        <begin position="182"/>
        <end position="201"/>
    </location>
</feature>
<evidence type="ECO:0000313" key="2">
    <source>
        <dbReference type="EMBL" id="GHD68307.1"/>
    </source>
</evidence>
<feature type="transmembrane region" description="Helical" evidence="1">
    <location>
        <begin position="154"/>
        <end position="176"/>
    </location>
</feature>